<feature type="domain" description="SpoVT-AbrB" evidence="2">
    <location>
        <begin position="3"/>
        <end position="48"/>
    </location>
</feature>
<dbReference type="Pfam" id="PF04014">
    <property type="entry name" value="MazE_antitoxin"/>
    <property type="match status" value="1"/>
</dbReference>
<dbReference type="Proteomes" id="UP000276260">
    <property type="component" value="Unassembled WGS sequence"/>
</dbReference>
<reference evidence="3 4" key="1">
    <citation type="submission" date="2018-11" db="EMBL/GenBank/DDBJ databases">
        <title>Draft genome analysis of Rheinheimera mesophila isolated from an industrial waste site.</title>
        <authorList>
            <person name="Yu Q."/>
            <person name="Qi Y."/>
            <person name="Zhang H."/>
            <person name="Lu Y."/>
            <person name="Pu J."/>
        </authorList>
    </citation>
    <scope>NUCLEOTIDE SEQUENCE [LARGE SCALE GENOMIC DNA]</scope>
    <source>
        <strain evidence="3 4">IITR13</strain>
    </source>
</reference>
<dbReference type="Gene3D" id="2.10.260.10">
    <property type="match status" value="1"/>
</dbReference>
<dbReference type="RefSeq" id="WP_046520645.1">
    <property type="nucleotide sequence ID" value="NZ_LAVS01000086.1"/>
</dbReference>
<evidence type="ECO:0000259" key="2">
    <source>
        <dbReference type="PROSITE" id="PS51740"/>
    </source>
</evidence>
<accession>A0A3P3QEU8</accession>
<dbReference type="OrthoDB" id="9795766at2"/>
<gene>
    <name evidence="3" type="ORF">EIK76_14600</name>
</gene>
<evidence type="ECO:0000313" key="4">
    <source>
        <dbReference type="Proteomes" id="UP000276260"/>
    </source>
</evidence>
<dbReference type="PROSITE" id="PS51740">
    <property type="entry name" value="SPOVT_ABRB"/>
    <property type="match status" value="1"/>
</dbReference>
<dbReference type="GO" id="GO:0003677">
    <property type="term" value="F:DNA binding"/>
    <property type="evidence" value="ECO:0007669"/>
    <property type="project" value="UniProtKB-UniRule"/>
</dbReference>
<dbReference type="InterPro" id="IPR037914">
    <property type="entry name" value="SpoVT-AbrB_sf"/>
</dbReference>
<keyword evidence="4" id="KW-1185">Reference proteome</keyword>
<dbReference type="InterPro" id="IPR039052">
    <property type="entry name" value="Antitox_PemI-like"/>
</dbReference>
<evidence type="ECO:0000256" key="1">
    <source>
        <dbReference type="PROSITE-ProRule" id="PRU01076"/>
    </source>
</evidence>
<dbReference type="PANTHER" id="PTHR40516">
    <property type="entry name" value="ANTITOXIN CHPS-RELATED"/>
    <property type="match status" value="1"/>
</dbReference>
<protein>
    <submittedName>
        <fullName evidence="3">AbrB/MazE/SpoVT family DNA-binding domain-containing protein</fullName>
    </submittedName>
</protein>
<dbReference type="EMBL" id="RRCF01000004">
    <property type="protein sequence ID" value="RRJ19666.1"/>
    <property type="molecule type" value="Genomic_DNA"/>
</dbReference>
<dbReference type="SMART" id="SM00966">
    <property type="entry name" value="SpoVT_AbrB"/>
    <property type="match status" value="1"/>
</dbReference>
<keyword evidence="1 3" id="KW-0238">DNA-binding</keyword>
<organism evidence="3 4">
    <name type="scientific">Rheinheimera mesophila</name>
    <dbReference type="NCBI Taxonomy" id="1547515"/>
    <lineage>
        <taxon>Bacteria</taxon>
        <taxon>Pseudomonadati</taxon>
        <taxon>Pseudomonadota</taxon>
        <taxon>Gammaproteobacteria</taxon>
        <taxon>Chromatiales</taxon>
        <taxon>Chromatiaceae</taxon>
        <taxon>Rheinheimera</taxon>
    </lineage>
</organism>
<sequence length="76" mass="8422">MSIAISKWGNSAALRLPKDLLDRLSLQVGDKVEIQQQGNQIVITPSKPSLEELLSRVTAQNKHQSLVDDTEGRELL</sequence>
<name>A0A3P3QEU8_9GAMM</name>
<comment type="caution">
    <text evidence="3">The sequence shown here is derived from an EMBL/GenBank/DDBJ whole genome shotgun (WGS) entry which is preliminary data.</text>
</comment>
<dbReference type="PANTHER" id="PTHR40516:SF1">
    <property type="entry name" value="ANTITOXIN CHPS-RELATED"/>
    <property type="match status" value="1"/>
</dbReference>
<dbReference type="AlphaFoldDB" id="A0A3P3QEU8"/>
<dbReference type="InterPro" id="IPR007159">
    <property type="entry name" value="SpoVT-AbrB_dom"/>
</dbReference>
<evidence type="ECO:0000313" key="3">
    <source>
        <dbReference type="EMBL" id="RRJ19666.1"/>
    </source>
</evidence>
<proteinExistence type="predicted"/>
<dbReference type="SUPFAM" id="SSF89447">
    <property type="entry name" value="AbrB/MazE/MraZ-like"/>
    <property type="match status" value="1"/>
</dbReference>
<dbReference type="GO" id="GO:0097351">
    <property type="term" value="F:toxin sequestering activity"/>
    <property type="evidence" value="ECO:0007669"/>
    <property type="project" value="InterPro"/>
</dbReference>